<dbReference type="Proteomes" id="UP000440578">
    <property type="component" value="Unassembled WGS sequence"/>
</dbReference>
<comment type="caution">
    <text evidence="2">The sequence shown here is derived from an EMBL/GenBank/DDBJ whole genome shotgun (WGS) entry which is preliminary data.</text>
</comment>
<evidence type="ECO:0000313" key="3">
    <source>
        <dbReference type="Proteomes" id="UP000440578"/>
    </source>
</evidence>
<name>A0A6A4WZY6_AMPAM</name>
<dbReference type="AlphaFoldDB" id="A0A6A4WZY6"/>
<evidence type="ECO:0000256" key="1">
    <source>
        <dbReference type="SAM" id="MobiDB-lite"/>
    </source>
</evidence>
<reference evidence="2 3" key="1">
    <citation type="submission" date="2019-07" db="EMBL/GenBank/DDBJ databases">
        <title>Draft genome assembly of a fouling barnacle, Amphibalanus amphitrite (Darwin, 1854): The first reference genome for Thecostraca.</title>
        <authorList>
            <person name="Kim W."/>
        </authorList>
    </citation>
    <scope>NUCLEOTIDE SEQUENCE [LARGE SCALE GENOMIC DNA]</scope>
    <source>
        <strain evidence="2">SNU_AA5</strain>
        <tissue evidence="2">Soma without cirri and trophi</tissue>
    </source>
</reference>
<feature type="compositionally biased region" description="Basic and acidic residues" evidence="1">
    <location>
        <begin position="63"/>
        <end position="74"/>
    </location>
</feature>
<feature type="compositionally biased region" description="Basic and acidic residues" evidence="1">
    <location>
        <begin position="123"/>
        <end position="211"/>
    </location>
</feature>
<protein>
    <submittedName>
        <fullName evidence="2">Uncharacterized protein</fullName>
    </submittedName>
</protein>
<organism evidence="2 3">
    <name type="scientific">Amphibalanus amphitrite</name>
    <name type="common">Striped barnacle</name>
    <name type="synonym">Balanus amphitrite</name>
    <dbReference type="NCBI Taxonomy" id="1232801"/>
    <lineage>
        <taxon>Eukaryota</taxon>
        <taxon>Metazoa</taxon>
        <taxon>Ecdysozoa</taxon>
        <taxon>Arthropoda</taxon>
        <taxon>Crustacea</taxon>
        <taxon>Multicrustacea</taxon>
        <taxon>Cirripedia</taxon>
        <taxon>Thoracica</taxon>
        <taxon>Thoracicalcarea</taxon>
        <taxon>Balanomorpha</taxon>
        <taxon>Balanoidea</taxon>
        <taxon>Balanidae</taxon>
        <taxon>Amphibalaninae</taxon>
        <taxon>Amphibalanus</taxon>
    </lineage>
</organism>
<evidence type="ECO:0000313" key="2">
    <source>
        <dbReference type="EMBL" id="KAF0309404.1"/>
    </source>
</evidence>
<feature type="compositionally biased region" description="Low complexity" evidence="1">
    <location>
        <begin position="237"/>
        <end position="246"/>
    </location>
</feature>
<sequence>MYIFCQEKPRSSVSSDETKRQRFRARSASPDRQSRERSADRSPEKSTEKPKKKGWLSATLSRLDLRKSSDEKRRSNSPKRRGSHSPDPRGGSFSPDRPLEMNRTSTERRERRTTSSGHGTISRRRDGRSVSRDSHGTSDERAQLSSDRERAPRRSRERRSDSREPRRHPPAEKRDSNRSSDRESRYQSDTQERRTSRNTAERHTRRRDERSSGGGRPASRSASFSRRYPGEDEVDSGRSGTGRTTTQPAAECGRHRPAARAAQLAQCHLVPEQQR</sequence>
<feature type="compositionally biased region" description="Basic and acidic residues" evidence="1">
    <location>
        <begin position="32"/>
        <end position="49"/>
    </location>
</feature>
<gene>
    <name evidence="2" type="ORF">FJT64_019473</name>
</gene>
<feature type="compositionally biased region" description="Basic and acidic residues" evidence="1">
    <location>
        <begin position="97"/>
        <end position="113"/>
    </location>
</feature>
<feature type="compositionally biased region" description="Low complexity" evidence="1">
    <location>
        <begin position="217"/>
        <end position="227"/>
    </location>
</feature>
<feature type="region of interest" description="Disordered" evidence="1">
    <location>
        <begin position="1"/>
        <end position="263"/>
    </location>
</feature>
<keyword evidence="3" id="KW-1185">Reference proteome</keyword>
<proteinExistence type="predicted"/>
<accession>A0A6A4WZY6</accession>
<dbReference type="EMBL" id="VIIS01000405">
    <property type="protein sequence ID" value="KAF0309404.1"/>
    <property type="molecule type" value="Genomic_DNA"/>
</dbReference>